<dbReference type="EMBL" id="AP021874">
    <property type="protein sequence ID" value="BBO68991.1"/>
    <property type="molecule type" value="Genomic_DNA"/>
</dbReference>
<proteinExistence type="predicted"/>
<evidence type="ECO:0000313" key="3">
    <source>
        <dbReference type="Proteomes" id="UP000427906"/>
    </source>
</evidence>
<dbReference type="PROSITE" id="PS50206">
    <property type="entry name" value="RHODANESE_3"/>
    <property type="match status" value="1"/>
</dbReference>
<dbReference type="InterPro" id="IPR036873">
    <property type="entry name" value="Rhodanese-like_dom_sf"/>
</dbReference>
<gene>
    <name evidence="2" type="ORF">DSCA_29210</name>
</gene>
<feature type="domain" description="Rhodanese" evidence="1">
    <location>
        <begin position="65"/>
        <end position="95"/>
    </location>
</feature>
<dbReference type="InterPro" id="IPR001763">
    <property type="entry name" value="Rhodanese-like_dom"/>
</dbReference>
<accession>A0A5K7YPW7</accession>
<keyword evidence="3" id="KW-1185">Reference proteome</keyword>
<dbReference type="Proteomes" id="UP000427906">
    <property type="component" value="Chromosome"/>
</dbReference>
<dbReference type="SUPFAM" id="SSF52821">
    <property type="entry name" value="Rhodanese/Cell cycle control phosphatase"/>
    <property type="match status" value="1"/>
</dbReference>
<name>A0A5K7YPW7_9BACT</name>
<sequence length="99" mass="11209">MVKRITTLALLLILTGLVPSARGLERFEIITTQELQRMLTERAAGNQDFALVNTLDALIYEHLSIPGSINIPWSRVADLTDRLGSYRNRLVVTYCMGYR</sequence>
<dbReference type="RefSeq" id="WP_155317076.1">
    <property type="nucleotide sequence ID" value="NZ_AP021874.1"/>
</dbReference>
<dbReference type="Gene3D" id="3.40.250.10">
    <property type="entry name" value="Rhodanese-like domain"/>
    <property type="match status" value="1"/>
</dbReference>
<reference evidence="2 3" key="1">
    <citation type="submission" date="2019-11" db="EMBL/GenBank/DDBJ databases">
        <title>Comparative genomics of hydrocarbon-degrading Desulfosarcina strains.</title>
        <authorList>
            <person name="Watanabe M."/>
            <person name="Kojima H."/>
            <person name="Fukui M."/>
        </authorList>
    </citation>
    <scope>NUCLEOTIDE SEQUENCE [LARGE SCALE GENOMIC DNA]</scope>
    <source>
        <strain evidence="2 3">PL12</strain>
    </source>
</reference>
<dbReference type="KEGG" id="dalk:DSCA_29210"/>
<evidence type="ECO:0000313" key="2">
    <source>
        <dbReference type="EMBL" id="BBO68991.1"/>
    </source>
</evidence>
<organism evidence="2 3">
    <name type="scientific">Desulfosarcina alkanivorans</name>
    <dbReference type="NCBI Taxonomy" id="571177"/>
    <lineage>
        <taxon>Bacteria</taxon>
        <taxon>Pseudomonadati</taxon>
        <taxon>Thermodesulfobacteriota</taxon>
        <taxon>Desulfobacteria</taxon>
        <taxon>Desulfobacterales</taxon>
        <taxon>Desulfosarcinaceae</taxon>
        <taxon>Desulfosarcina</taxon>
    </lineage>
</organism>
<dbReference type="OrthoDB" id="5422492at2"/>
<protein>
    <recommendedName>
        <fullName evidence="1">Rhodanese domain-containing protein</fullName>
    </recommendedName>
</protein>
<dbReference type="AlphaFoldDB" id="A0A5K7YPW7"/>
<evidence type="ECO:0000259" key="1">
    <source>
        <dbReference type="PROSITE" id="PS50206"/>
    </source>
</evidence>